<evidence type="ECO:0000313" key="3">
    <source>
        <dbReference type="Proteomes" id="UP001201812"/>
    </source>
</evidence>
<dbReference type="GO" id="GO:0005739">
    <property type="term" value="C:mitochondrion"/>
    <property type="evidence" value="ECO:0007669"/>
    <property type="project" value="TreeGrafter"/>
</dbReference>
<accession>A0AAD4N3M3</accession>
<reference evidence="2" key="1">
    <citation type="submission" date="2022-01" db="EMBL/GenBank/DDBJ databases">
        <title>Genome Sequence Resource for Two Populations of Ditylenchus destructor, the Migratory Endoparasitic Phytonematode.</title>
        <authorList>
            <person name="Zhang H."/>
            <person name="Lin R."/>
            <person name="Xie B."/>
        </authorList>
    </citation>
    <scope>NUCLEOTIDE SEQUENCE</scope>
    <source>
        <strain evidence="2">BazhouSP</strain>
    </source>
</reference>
<sequence>MPQRHRLNVGGHSESTSMFKDFIGKQALLKQLETGVNKRFVQLLVDKHKKENDPLPQGEEPIFRDGKLVGWTTSAAYGFTLGSQVCLGYLQNDDFGISQDFINNGFYEVEIAGRRFPVRVNLHSPSLPMVSSEHPHHYRPTQ</sequence>
<dbReference type="AlphaFoldDB" id="A0AAD4N3M3"/>
<feature type="domain" description="Aminomethyltransferase C-terminal" evidence="1">
    <location>
        <begin position="38"/>
        <end position="120"/>
    </location>
</feature>
<evidence type="ECO:0000313" key="2">
    <source>
        <dbReference type="EMBL" id="KAI1713897.1"/>
    </source>
</evidence>
<dbReference type="InterPro" id="IPR029043">
    <property type="entry name" value="GcvT/YgfZ_C"/>
</dbReference>
<dbReference type="FunFam" id="2.40.30.110:FF:000008">
    <property type="entry name" value="Sarcosine dehydrogenase"/>
    <property type="match status" value="1"/>
</dbReference>
<protein>
    <submittedName>
        <fullName evidence="2">Aminomethyltransferase</fullName>
    </submittedName>
</protein>
<evidence type="ECO:0000259" key="1">
    <source>
        <dbReference type="Pfam" id="PF08669"/>
    </source>
</evidence>
<organism evidence="2 3">
    <name type="scientific">Ditylenchus destructor</name>
    <dbReference type="NCBI Taxonomy" id="166010"/>
    <lineage>
        <taxon>Eukaryota</taxon>
        <taxon>Metazoa</taxon>
        <taxon>Ecdysozoa</taxon>
        <taxon>Nematoda</taxon>
        <taxon>Chromadorea</taxon>
        <taxon>Rhabditida</taxon>
        <taxon>Tylenchina</taxon>
        <taxon>Tylenchomorpha</taxon>
        <taxon>Sphaerularioidea</taxon>
        <taxon>Anguinidae</taxon>
        <taxon>Anguininae</taxon>
        <taxon>Ditylenchus</taxon>
    </lineage>
</organism>
<proteinExistence type="predicted"/>
<dbReference type="PANTHER" id="PTHR43757">
    <property type="entry name" value="AMINOMETHYLTRANSFERASE"/>
    <property type="match status" value="1"/>
</dbReference>
<comment type="caution">
    <text evidence="2">The sequence shown here is derived from an EMBL/GenBank/DDBJ whole genome shotgun (WGS) entry which is preliminary data.</text>
</comment>
<keyword evidence="3" id="KW-1185">Reference proteome</keyword>
<dbReference type="EMBL" id="JAKKPZ010000014">
    <property type="protein sequence ID" value="KAI1713897.1"/>
    <property type="molecule type" value="Genomic_DNA"/>
</dbReference>
<dbReference type="Proteomes" id="UP001201812">
    <property type="component" value="Unassembled WGS sequence"/>
</dbReference>
<dbReference type="PANTHER" id="PTHR43757:SF15">
    <property type="entry name" value="PYRUVATE DEHYDROGENASE PHOSPHATASE REGULATORY SUBUNIT, MITOCHONDRIAL-LIKE"/>
    <property type="match status" value="1"/>
</dbReference>
<dbReference type="Gene3D" id="2.40.30.110">
    <property type="entry name" value="Aminomethyltransferase beta-barrel domains"/>
    <property type="match status" value="1"/>
</dbReference>
<dbReference type="InterPro" id="IPR028896">
    <property type="entry name" value="GcvT/YgfZ/DmdA"/>
</dbReference>
<name>A0AAD4N3M3_9BILA</name>
<dbReference type="SUPFAM" id="SSF101790">
    <property type="entry name" value="Aminomethyltransferase beta-barrel domain"/>
    <property type="match status" value="1"/>
</dbReference>
<dbReference type="InterPro" id="IPR013977">
    <property type="entry name" value="GcvT_C"/>
</dbReference>
<dbReference type="Pfam" id="PF08669">
    <property type="entry name" value="GCV_T_C"/>
    <property type="match status" value="1"/>
</dbReference>
<gene>
    <name evidence="2" type="ORF">DdX_08780</name>
</gene>